<evidence type="ECO:0000313" key="1">
    <source>
        <dbReference type="EMBL" id="MBB4892150.1"/>
    </source>
</evidence>
<comment type="caution">
    <text evidence="1">The sequence shown here is derived from an EMBL/GenBank/DDBJ whole genome shotgun (WGS) entry which is preliminary data.</text>
</comment>
<dbReference type="RefSeq" id="WP_184346894.1">
    <property type="nucleotide sequence ID" value="NZ_JACHJH010000002.1"/>
</dbReference>
<reference evidence="1 2" key="1">
    <citation type="submission" date="2020-08" db="EMBL/GenBank/DDBJ databases">
        <title>Genomic Encyclopedia of Type Strains, Phase III (KMG-III): the genomes of soil and plant-associated and newly described type strains.</title>
        <authorList>
            <person name="Whitman W."/>
        </authorList>
    </citation>
    <scope>NUCLEOTIDE SEQUENCE [LARGE SCALE GENOMIC DNA]</scope>
    <source>
        <strain evidence="1 2">CECT 3266</strain>
    </source>
</reference>
<organism evidence="1 2">
    <name type="scientific">Streptomyces olivoverticillatus</name>
    <dbReference type="NCBI Taxonomy" id="66427"/>
    <lineage>
        <taxon>Bacteria</taxon>
        <taxon>Bacillati</taxon>
        <taxon>Actinomycetota</taxon>
        <taxon>Actinomycetes</taxon>
        <taxon>Kitasatosporales</taxon>
        <taxon>Streptomycetaceae</taxon>
        <taxon>Streptomyces</taxon>
    </lineage>
</organism>
<accession>A0A7W7LKZ3</accession>
<dbReference type="AlphaFoldDB" id="A0A7W7LKZ3"/>
<evidence type="ECO:0000313" key="2">
    <source>
        <dbReference type="Proteomes" id="UP000556084"/>
    </source>
</evidence>
<dbReference type="Proteomes" id="UP000556084">
    <property type="component" value="Unassembled WGS sequence"/>
</dbReference>
<dbReference type="EMBL" id="JACHJH010000002">
    <property type="protein sequence ID" value="MBB4892150.1"/>
    <property type="molecule type" value="Genomic_DNA"/>
</dbReference>
<protein>
    <submittedName>
        <fullName evidence="1">Uncharacterized protein</fullName>
    </submittedName>
</protein>
<name>A0A7W7LKZ3_9ACTN</name>
<sequence>MVTLDELSRLDIGKFKRAAEAWGSMSNRASEARRRVDSDMVARVHDTQQGEAANTAVSSMMLLSRNYQYIHTECGLVQRALSGLAEELTAPQRKLKQALEDAEHLKFTVKEDGSVGFPRSASSTLPVPMLPQPARPGNVLLPSNSADPNEIKAREIADRIGSAIDEANEIDGRYARALASLGTNDQLDKTAPPDTLAQTHLTSEDVEYGRPKKFASGTVKPAAEFLSYRSWCNSLDSALHGEVGQGLGLLHGRYPVLFWRPGQ</sequence>
<proteinExistence type="predicted"/>
<gene>
    <name evidence="1" type="ORF">FHS39_001161</name>
</gene>
<keyword evidence="2" id="KW-1185">Reference proteome</keyword>